<dbReference type="NCBIfam" id="NF006873">
    <property type="entry name" value="PRK09369.1"/>
    <property type="match status" value="1"/>
</dbReference>
<keyword evidence="4 12" id="KW-0132">Cell division</keyword>
<sequence>MEQYIIKGGNPLVGEVEIGGAKNAALAILAAAIMSDETVMIDNLPDVNDINVLLDAIAGIGAMVHRVDRHTVKINGKGVTSVDIEYDYIKKIRASYYLLGALLGKYKRAEVALPGGCNIGSRPIDQHLKGFRALGADVEIEHGKIIAEAAKLVGKHIYFDVVSVGATINVMMAAAMAEGLTILENVAKEPHVVDVANFLNSMGANIRGAGTDVIRIRGVQKLHRTEYSVIPDQIEAGTFMFAAAATQGDVTVMNVIPKHLEATTAKLLEIGCEVEEFDDAVRVVSKGGLKCTHVKTLPYPGFPTDMQPQIGVTLALCEGTSIITESIFENRFKYLDELARMGANVKIEGNSATIEGVEKFSGARVSAPDLRAGAALCIAGLAAEGITIVDDIVYIQRGYERFEEKLRSLGAVIEKVSTEKEIRKFMLKVS</sequence>
<feature type="active site" description="Proton donor" evidence="12">
    <location>
        <position position="117"/>
    </location>
</feature>
<gene>
    <name evidence="12" type="primary">murA</name>
    <name evidence="14" type="ORF">K8V82_09125</name>
</gene>
<reference evidence="14" key="2">
    <citation type="submission" date="2021-09" db="EMBL/GenBank/DDBJ databases">
        <authorList>
            <person name="Gilroy R."/>
        </authorList>
    </citation>
    <scope>NUCLEOTIDE SEQUENCE</scope>
    <source>
        <strain evidence="14">ChiSjej5B23-16112</strain>
    </source>
</reference>
<evidence type="ECO:0000256" key="9">
    <source>
        <dbReference type="ARBA" id="ARBA00023316"/>
    </source>
</evidence>
<feature type="domain" description="Enolpyruvate transferase" evidence="13">
    <location>
        <begin position="7"/>
        <end position="406"/>
    </location>
</feature>
<comment type="pathway">
    <text evidence="2 12">Cell wall biogenesis; peptidoglycan biosynthesis.</text>
</comment>
<keyword evidence="5 12" id="KW-0808">Transferase</keyword>
<dbReference type="HAMAP" id="MF_00111">
    <property type="entry name" value="MurA"/>
    <property type="match status" value="1"/>
</dbReference>
<evidence type="ECO:0000313" key="15">
    <source>
        <dbReference type="Proteomes" id="UP000769156"/>
    </source>
</evidence>
<dbReference type="Pfam" id="PF00275">
    <property type="entry name" value="EPSP_synthase"/>
    <property type="match status" value="1"/>
</dbReference>
<evidence type="ECO:0000259" key="13">
    <source>
        <dbReference type="Pfam" id="PF00275"/>
    </source>
</evidence>
<evidence type="ECO:0000256" key="10">
    <source>
        <dbReference type="ARBA" id="ARBA00038367"/>
    </source>
</evidence>
<feature type="binding site" evidence="12">
    <location>
        <position position="305"/>
    </location>
    <ligand>
        <name>UDP-N-acetyl-alpha-D-glucosamine</name>
        <dbReference type="ChEBI" id="CHEBI:57705"/>
    </ligand>
</feature>
<dbReference type="PANTHER" id="PTHR43783:SF2">
    <property type="entry name" value="UDP-N-ACETYLGLUCOSAMINE 1-CARBOXYVINYLTRANSFERASE 2"/>
    <property type="match status" value="1"/>
</dbReference>
<feature type="binding site" evidence="12">
    <location>
        <begin position="122"/>
        <end position="126"/>
    </location>
    <ligand>
        <name>UDP-N-acetyl-alpha-D-glucosamine</name>
        <dbReference type="ChEBI" id="CHEBI:57705"/>
    </ligand>
</feature>
<feature type="binding site" evidence="12">
    <location>
        <position position="93"/>
    </location>
    <ligand>
        <name>UDP-N-acetyl-alpha-D-glucosamine</name>
        <dbReference type="ChEBI" id="CHEBI:57705"/>
    </ligand>
</feature>
<dbReference type="CDD" id="cd01555">
    <property type="entry name" value="UdpNAET"/>
    <property type="match status" value="1"/>
</dbReference>
<dbReference type="InterPro" id="IPR001986">
    <property type="entry name" value="Enolpyruvate_Tfrase_dom"/>
</dbReference>
<dbReference type="GO" id="GO:0019277">
    <property type="term" value="P:UDP-N-acetylgalactosamine biosynthetic process"/>
    <property type="evidence" value="ECO:0007669"/>
    <property type="project" value="InterPro"/>
</dbReference>
<dbReference type="PANTHER" id="PTHR43783">
    <property type="entry name" value="UDP-N-ACETYLGLUCOSAMINE 1-CARBOXYVINYLTRANSFERASE"/>
    <property type="match status" value="1"/>
</dbReference>
<comment type="catalytic activity">
    <reaction evidence="11 12">
        <text>phosphoenolpyruvate + UDP-N-acetyl-alpha-D-glucosamine = UDP-N-acetyl-3-O-(1-carboxyvinyl)-alpha-D-glucosamine + phosphate</text>
        <dbReference type="Rhea" id="RHEA:18681"/>
        <dbReference type="ChEBI" id="CHEBI:43474"/>
        <dbReference type="ChEBI" id="CHEBI:57705"/>
        <dbReference type="ChEBI" id="CHEBI:58702"/>
        <dbReference type="ChEBI" id="CHEBI:68483"/>
        <dbReference type="EC" id="2.5.1.7"/>
    </reaction>
</comment>
<keyword evidence="8 12" id="KW-0131">Cell cycle</keyword>
<dbReference type="EMBL" id="DYVY01000150">
    <property type="protein sequence ID" value="HJF94934.1"/>
    <property type="molecule type" value="Genomic_DNA"/>
</dbReference>
<keyword evidence="9 12" id="KW-0961">Cell wall biogenesis/degradation</keyword>
<feature type="modified residue" description="2-(S-cysteinyl)pyruvic acid O-phosphothioketal" evidence="12">
    <location>
        <position position="117"/>
    </location>
</feature>
<evidence type="ECO:0000313" key="14">
    <source>
        <dbReference type="EMBL" id="HJF94934.1"/>
    </source>
</evidence>
<dbReference type="GO" id="GO:0051301">
    <property type="term" value="P:cell division"/>
    <property type="evidence" value="ECO:0007669"/>
    <property type="project" value="UniProtKB-KW"/>
</dbReference>
<keyword evidence="7 12" id="KW-0573">Peptidoglycan synthesis</keyword>
<comment type="function">
    <text evidence="12">Cell wall formation. Adds enolpyruvyl to UDP-N-acetylglucosamine.</text>
</comment>
<dbReference type="AlphaFoldDB" id="A0A921I2Q0"/>
<feature type="binding site" evidence="12">
    <location>
        <position position="327"/>
    </location>
    <ligand>
        <name>UDP-N-acetyl-alpha-D-glucosamine</name>
        <dbReference type="ChEBI" id="CHEBI:57705"/>
    </ligand>
</feature>
<dbReference type="GO" id="GO:0071555">
    <property type="term" value="P:cell wall organization"/>
    <property type="evidence" value="ECO:0007669"/>
    <property type="project" value="UniProtKB-KW"/>
</dbReference>
<dbReference type="GO" id="GO:0005737">
    <property type="term" value="C:cytoplasm"/>
    <property type="evidence" value="ECO:0007669"/>
    <property type="project" value="UniProtKB-SubCell"/>
</dbReference>
<keyword evidence="3 12" id="KW-0963">Cytoplasm</keyword>
<evidence type="ECO:0000256" key="4">
    <source>
        <dbReference type="ARBA" id="ARBA00022618"/>
    </source>
</evidence>
<comment type="similarity">
    <text evidence="10 12">Belongs to the EPSP synthase family. MurA subfamily.</text>
</comment>
<dbReference type="InterPro" id="IPR005750">
    <property type="entry name" value="UDP_GlcNAc_COvinyl_MurA"/>
</dbReference>
<reference evidence="14" key="1">
    <citation type="journal article" date="2021" name="PeerJ">
        <title>Extensive microbial diversity within the chicken gut microbiome revealed by metagenomics and culture.</title>
        <authorList>
            <person name="Gilroy R."/>
            <person name="Ravi A."/>
            <person name="Getino M."/>
            <person name="Pursley I."/>
            <person name="Horton D.L."/>
            <person name="Alikhan N.F."/>
            <person name="Baker D."/>
            <person name="Gharbi K."/>
            <person name="Hall N."/>
            <person name="Watson M."/>
            <person name="Adriaenssens E.M."/>
            <person name="Foster-Nyarko E."/>
            <person name="Jarju S."/>
            <person name="Secka A."/>
            <person name="Antonio M."/>
            <person name="Oren A."/>
            <person name="Chaudhuri R.R."/>
            <person name="La Ragione R."/>
            <person name="Hildebrand F."/>
            <person name="Pallen M.J."/>
        </authorList>
    </citation>
    <scope>NUCLEOTIDE SEQUENCE</scope>
    <source>
        <strain evidence="14">ChiSjej5B23-16112</strain>
    </source>
</reference>
<dbReference type="OrthoDB" id="9803760at2"/>
<accession>A0A921I2Q0</accession>
<dbReference type="InterPro" id="IPR050068">
    <property type="entry name" value="MurA_subfamily"/>
</dbReference>
<keyword evidence="12" id="KW-0670">Pyruvate</keyword>
<evidence type="ECO:0000256" key="5">
    <source>
        <dbReference type="ARBA" id="ARBA00022679"/>
    </source>
</evidence>
<dbReference type="Proteomes" id="UP000769156">
    <property type="component" value="Unassembled WGS sequence"/>
</dbReference>
<evidence type="ECO:0000256" key="2">
    <source>
        <dbReference type="ARBA" id="ARBA00004752"/>
    </source>
</evidence>
<dbReference type="GO" id="GO:0008760">
    <property type="term" value="F:UDP-N-acetylglucosamine 1-carboxyvinyltransferase activity"/>
    <property type="evidence" value="ECO:0007669"/>
    <property type="project" value="UniProtKB-UniRule"/>
</dbReference>
<dbReference type="GO" id="GO:0009252">
    <property type="term" value="P:peptidoglycan biosynthetic process"/>
    <property type="evidence" value="ECO:0007669"/>
    <property type="project" value="UniProtKB-UniRule"/>
</dbReference>
<evidence type="ECO:0000256" key="11">
    <source>
        <dbReference type="ARBA" id="ARBA00047527"/>
    </source>
</evidence>
<proteinExistence type="inferred from homology"/>
<evidence type="ECO:0000256" key="3">
    <source>
        <dbReference type="ARBA" id="ARBA00022490"/>
    </source>
</evidence>
<dbReference type="NCBIfam" id="TIGR01072">
    <property type="entry name" value="murA"/>
    <property type="match status" value="1"/>
</dbReference>
<organism evidence="14 15">
    <name type="scientific">Lachnoclostridium phocaeense</name>
    <dbReference type="NCBI Taxonomy" id="1871021"/>
    <lineage>
        <taxon>Bacteria</taxon>
        <taxon>Bacillati</taxon>
        <taxon>Bacillota</taxon>
        <taxon>Clostridia</taxon>
        <taxon>Lachnospirales</taxon>
        <taxon>Lachnospiraceae</taxon>
    </lineage>
</organism>
<dbReference type="SUPFAM" id="SSF55205">
    <property type="entry name" value="EPT/RTPC-like"/>
    <property type="match status" value="1"/>
</dbReference>
<dbReference type="EC" id="2.5.1.7" evidence="12"/>
<name>A0A921I2Q0_9FIRM</name>
<comment type="subcellular location">
    <subcellularLocation>
        <location evidence="1 12">Cytoplasm</location>
    </subcellularLocation>
</comment>
<evidence type="ECO:0000256" key="12">
    <source>
        <dbReference type="HAMAP-Rule" id="MF_00111"/>
    </source>
</evidence>
<dbReference type="NCBIfam" id="NF009470">
    <property type="entry name" value="PRK12830.1"/>
    <property type="match status" value="1"/>
</dbReference>
<evidence type="ECO:0000256" key="7">
    <source>
        <dbReference type="ARBA" id="ARBA00022984"/>
    </source>
</evidence>
<protein>
    <recommendedName>
        <fullName evidence="12">UDP-N-acetylglucosamine 1-carboxyvinyltransferase</fullName>
        <ecNumber evidence="12">2.5.1.7</ecNumber>
    </recommendedName>
    <alternativeName>
        <fullName evidence="12">Enoylpyruvate transferase</fullName>
    </alternativeName>
    <alternativeName>
        <fullName evidence="12">UDP-N-acetylglucosamine enolpyruvyl transferase</fullName>
        <shortName evidence="12">EPT</shortName>
    </alternativeName>
</protein>
<evidence type="ECO:0000256" key="6">
    <source>
        <dbReference type="ARBA" id="ARBA00022960"/>
    </source>
</evidence>
<dbReference type="InterPro" id="IPR036968">
    <property type="entry name" value="Enolpyruvate_Tfrase_sf"/>
</dbReference>
<dbReference type="InterPro" id="IPR013792">
    <property type="entry name" value="RNA3'P_cycl/enolpyr_Trfase_a/b"/>
</dbReference>
<keyword evidence="6 12" id="KW-0133">Cell shape</keyword>
<evidence type="ECO:0000256" key="8">
    <source>
        <dbReference type="ARBA" id="ARBA00023306"/>
    </source>
</evidence>
<dbReference type="FunFam" id="3.65.10.10:FF:000001">
    <property type="entry name" value="UDP-N-acetylglucosamine 1-carboxyvinyltransferase"/>
    <property type="match status" value="1"/>
</dbReference>
<feature type="binding site" evidence="12">
    <location>
        <begin position="22"/>
        <end position="23"/>
    </location>
    <ligand>
        <name>phosphoenolpyruvate</name>
        <dbReference type="ChEBI" id="CHEBI:58702"/>
    </ligand>
</feature>
<comment type="caution">
    <text evidence="12">Lacks conserved residue(s) required for the propagation of feature annotation.</text>
</comment>
<dbReference type="Gene3D" id="3.65.10.10">
    <property type="entry name" value="Enolpyruvate transferase domain"/>
    <property type="match status" value="2"/>
</dbReference>
<dbReference type="GO" id="GO:0008360">
    <property type="term" value="P:regulation of cell shape"/>
    <property type="evidence" value="ECO:0007669"/>
    <property type="project" value="UniProtKB-KW"/>
</dbReference>
<comment type="caution">
    <text evidence="14">The sequence shown here is derived from an EMBL/GenBank/DDBJ whole genome shotgun (WGS) entry which is preliminary data.</text>
</comment>
<evidence type="ECO:0000256" key="1">
    <source>
        <dbReference type="ARBA" id="ARBA00004496"/>
    </source>
</evidence>
<dbReference type="RefSeq" id="WP_076780086.1">
    <property type="nucleotide sequence ID" value="NZ_CALKQL010000001.1"/>
</dbReference>